<gene>
    <name evidence="1" type="ORF">GOP47_0012206</name>
</gene>
<comment type="caution">
    <text evidence="1">The sequence shown here is derived from an EMBL/GenBank/DDBJ whole genome shotgun (WGS) entry which is preliminary data.</text>
</comment>
<protein>
    <submittedName>
        <fullName evidence="1">Uncharacterized protein</fullName>
    </submittedName>
</protein>
<organism evidence="1 2">
    <name type="scientific">Adiantum capillus-veneris</name>
    <name type="common">Maidenhair fern</name>
    <dbReference type="NCBI Taxonomy" id="13818"/>
    <lineage>
        <taxon>Eukaryota</taxon>
        <taxon>Viridiplantae</taxon>
        <taxon>Streptophyta</taxon>
        <taxon>Embryophyta</taxon>
        <taxon>Tracheophyta</taxon>
        <taxon>Polypodiopsida</taxon>
        <taxon>Polypodiidae</taxon>
        <taxon>Polypodiales</taxon>
        <taxon>Pteridineae</taxon>
        <taxon>Pteridaceae</taxon>
        <taxon>Vittarioideae</taxon>
        <taxon>Adiantum</taxon>
    </lineage>
</organism>
<dbReference type="EMBL" id="JABFUD020000012">
    <property type="protein sequence ID" value="KAI5072100.1"/>
    <property type="molecule type" value="Genomic_DNA"/>
</dbReference>
<accession>A0A9D4ZGA4</accession>
<name>A0A9D4ZGA4_ADICA</name>
<reference evidence="1" key="1">
    <citation type="submission" date="2021-01" db="EMBL/GenBank/DDBJ databases">
        <title>Adiantum capillus-veneris genome.</title>
        <authorList>
            <person name="Fang Y."/>
            <person name="Liao Q."/>
        </authorList>
    </citation>
    <scope>NUCLEOTIDE SEQUENCE</scope>
    <source>
        <strain evidence="1">H3</strain>
        <tissue evidence="1">Leaf</tissue>
    </source>
</reference>
<evidence type="ECO:0000313" key="1">
    <source>
        <dbReference type="EMBL" id="KAI5072100.1"/>
    </source>
</evidence>
<sequence length="75" mass="8708">MIKTLIRASDSLMKHRNLQMVDFLRMSRAERLNLGRGIMLHAVSAVPSVRGCRFYVLFSNAQRFPMHHILINDLI</sequence>
<dbReference type="Proteomes" id="UP000886520">
    <property type="component" value="Chromosome 12"/>
</dbReference>
<proteinExistence type="predicted"/>
<evidence type="ECO:0000313" key="2">
    <source>
        <dbReference type="Proteomes" id="UP000886520"/>
    </source>
</evidence>
<dbReference type="AlphaFoldDB" id="A0A9D4ZGA4"/>
<keyword evidence="2" id="KW-1185">Reference proteome</keyword>